<evidence type="ECO:0000256" key="34">
    <source>
        <dbReference type="PROSITE-ProRule" id="PRU10141"/>
    </source>
</evidence>
<dbReference type="CDD" id="cd08223">
    <property type="entry name" value="STKc_Nek4"/>
    <property type="match status" value="1"/>
</dbReference>
<keyword evidence="19 37" id="KW-0418">Kinase</keyword>
<gene>
    <name evidence="37" type="ORF">UY3_03038</name>
</gene>
<sequence length="1323" mass="149668">MPLAAYFFLRAVGKGSYGEVSLVRHRQDNRQYVIKKLNLKHASSRERKAAEQEAQLLSQLKHPNIVTYRESWEGEDGLLYIVMGFCEGGDLYHKLKEQRGKPLPENQVVEWFVQIAMALQYLHEKHILHRDLKTQNVFLTRTNIIKVGDLGIARVLENQYDMASTLIGTPYYMSPELFSNKPYNYKSDVWALGCCVYEMATLKHAFNAKDMNSLVYRIIEGKLPPMPKDYSPQLAELIRTMLSKKPEERPNVKSILRQPYIKHQISLFLEATKAKTAKNHQKISDSTPRSAASVISVRTRSNNGNLTPKKHPSEQARRESANEEKHLIKDKTFEIHPSEKPAAEPEKKANKNEKNSTGVSIATISKVNIDILLSERRNSKSDHLLQDNKARCLSIPSEVESKITSNGPQTKEDRLQQNSKQVSGTEIVDSKQFAAVVSDEGDDTLKLLQPVSKDQKQNDDQDEASHGNPEDVQEKFTSYLQPHSSFYEPSLSRQQWQKKRELDEVCSEKGRIWGSVDAIRQYWPPEAIPECSIVTTLDSTLNSDALARETGKALQTFEFHFLFGHHAKLISTGDRAHLISRGDHGVPDLQKSSSMDRTGDSRTLKAEKSPVEKKIIRRLSDDELSSSTSSTDKSDGDSKEGKSNTNEMNDLVQLMTQTLKMDSKENCEYPSILTPASEFKLHRKYRDTLILHGKVSNEPEKFKFEEFPSDVLSGPEKIRRMVEILRSDVVQGLGVKLLEKVYDIMEEDDELKREGFKLYEDCGKFMPKSDPHSSCLRCLGESHQKEKCRICKGFCPRTLKDRDQRLKILLMEAALRPQSDPGSAEPTPSTSSSVRSAPAPMVHKPVPRKDPKESRLCPRTVFCQAAVSVPGAPQKEKAGEGPKGAAGRDGQHVPRPALLPTTPIVLERQTTANGSCGTPCLRTLQRIRNGFYNELVSIMEKVYLASCETRQVKCRRVNIAILVLAIVIFLLVLHHNLLGLSDFLKRDVADSSPLGLQPIDFIPEAPQRLTDERNDQEIPVVITASDDRLGGVIAAMNSIYHNTKSNVVFHIVTLNGTVDHLRAWLSKTALKKVKYRILDFDPHVLEGKVKVESEQADSIKPLTFARFYLPMFVPHAEKAIYMDDDVIVQDDILELHNTPLKPGHAAAFADDCDSTANKFAIRGAGNQYNYIGFLDYKKQTIRKLAMKASTCSFNPGIIVANLTEWKLQNITKQLEKWMTLNVAEELYSRTLAGSIATPPLLIVFYKQHSNIDPMWNVRHLGSRTGKRYSPQFVKAAKLLHWNGHFKPWGRTASYADVWEKWYIPDPTGKFNLIRRHSEIYESK</sequence>
<evidence type="ECO:0000256" key="4">
    <source>
        <dbReference type="ARBA" id="ARBA00004606"/>
    </source>
</evidence>
<keyword evidence="38" id="KW-1185">Reference proteome</keyword>
<comment type="similarity">
    <text evidence="5">Belongs to the glycosyltransferase 8 family.</text>
</comment>
<evidence type="ECO:0000256" key="12">
    <source>
        <dbReference type="ARBA" id="ARBA00022618"/>
    </source>
</evidence>
<evidence type="ECO:0000256" key="32">
    <source>
        <dbReference type="ARBA" id="ARBA00080102"/>
    </source>
</evidence>
<feature type="compositionally biased region" description="Basic and acidic residues" evidence="35">
    <location>
        <begin position="597"/>
        <end position="621"/>
    </location>
</feature>
<dbReference type="InterPro" id="IPR002495">
    <property type="entry name" value="Glyco_trans_8"/>
</dbReference>
<dbReference type="Gene3D" id="3.90.550.10">
    <property type="entry name" value="Spore Coat Polysaccharide Biosynthesis Protein SpsA, Chain A"/>
    <property type="match status" value="1"/>
</dbReference>
<dbReference type="InterPro" id="IPR017441">
    <property type="entry name" value="Protein_kinase_ATP_BS"/>
</dbReference>
<keyword evidence="13" id="KW-0328">Glycosyltransferase</keyword>
<evidence type="ECO:0000256" key="27">
    <source>
        <dbReference type="ARBA" id="ARBA00023306"/>
    </source>
</evidence>
<feature type="binding site" evidence="34">
    <location>
        <position position="36"/>
    </location>
    <ligand>
        <name>ATP</name>
        <dbReference type="ChEBI" id="CHEBI:30616"/>
    </ligand>
</feature>
<keyword evidence="16" id="KW-0479">Metal-binding</keyword>
<feature type="region of interest" description="Disordered" evidence="35">
    <location>
        <begin position="399"/>
        <end position="425"/>
    </location>
</feature>
<feature type="region of interest" description="Disordered" evidence="35">
    <location>
        <begin position="450"/>
        <end position="474"/>
    </location>
</feature>
<name>M7C5K4_CHEMY</name>
<evidence type="ECO:0000313" key="38">
    <source>
        <dbReference type="Proteomes" id="UP000031443"/>
    </source>
</evidence>
<dbReference type="FunFam" id="3.90.550.10:FF:000069">
    <property type="entry name" value="Glycosyltransferase 8 domain-containing protein 1"/>
    <property type="match status" value="1"/>
</dbReference>
<evidence type="ECO:0000256" key="24">
    <source>
        <dbReference type="ARBA" id="ARBA00023136"/>
    </source>
</evidence>
<dbReference type="InterPro" id="IPR011009">
    <property type="entry name" value="Kinase-like_dom_sf"/>
</dbReference>
<evidence type="ECO:0000259" key="36">
    <source>
        <dbReference type="PROSITE" id="PS50011"/>
    </source>
</evidence>
<keyword evidence="12" id="KW-0132">Cell division</keyword>
<dbReference type="Gene3D" id="3.30.200.20">
    <property type="entry name" value="Phosphorylase Kinase, domain 1"/>
    <property type="match status" value="1"/>
</dbReference>
<evidence type="ECO:0000256" key="15">
    <source>
        <dbReference type="ARBA" id="ARBA00022692"/>
    </source>
</evidence>
<feature type="compositionally biased region" description="Polar residues" evidence="35">
    <location>
        <begin position="826"/>
        <end position="835"/>
    </location>
</feature>
<evidence type="ECO:0000256" key="28">
    <source>
        <dbReference type="ARBA" id="ARBA00041022"/>
    </source>
</evidence>
<dbReference type="Proteomes" id="UP000031443">
    <property type="component" value="Unassembled WGS sequence"/>
</dbReference>
<protein>
    <recommendedName>
        <fullName evidence="28">Glycosyltransferase 8 domain-containing protein 1</fullName>
        <ecNumber evidence="7">2.7.11.1</ecNumber>
    </recommendedName>
    <alternativeName>
        <fullName evidence="33">Never in mitosis A-related kinase 4</fullName>
    </alternativeName>
    <alternativeName>
        <fullName evidence="32">Serine/threonine-protein kinase 2</fullName>
    </alternativeName>
    <alternativeName>
        <fullName evidence="31">Serine/threonine-protein kinase Nek4</fullName>
    </alternativeName>
</protein>
<keyword evidence="15" id="KW-0812">Transmembrane</keyword>
<dbReference type="InterPro" id="IPR029044">
    <property type="entry name" value="Nucleotide-diphossugar_trans"/>
</dbReference>
<dbReference type="Pfam" id="PF01501">
    <property type="entry name" value="Glyco_transf_8"/>
    <property type="match status" value="1"/>
</dbReference>
<dbReference type="GO" id="GO:0004674">
    <property type="term" value="F:protein serine/threonine kinase activity"/>
    <property type="evidence" value="ECO:0007669"/>
    <property type="project" value="UniProtKB-KW"/>
</dbReference>
<dbReference type="CDD" id="cd06429">
    <property type="entry name" value="GT8_like_1"/>
    <property type="match status" value="1"/>
</dbReference>
<comment type="subcellular location">
    <subcellularLocation>
        <location evidence="2">Cell projection</location>
        <location evidence="2">Cilium</location>
    </subcellularLocation>
    <subcellularLocation>
        <location evidence="3">Cytoplasm</location>
    </subcellularLocation>
    <subcellularLocation>
        <location evidence="4">Membrane</location>
        <topology evidence="4">Single-pass type II membrane protein</topology>
    </subcellularLocation>
</comment>
<evidence type="ECO:0000256" key="33">
    <source>
        <dbReference type="ARBA" id="ARBA00082679"/>
    </source>
</evidence>
<evidence type="ECO:0000256" key="31">
    <source>
        <dbReference type="ARBA" id="ARBA00067731"/>
    </source>
</evidence>
<organism evidence="37 38">
    <name type="scientific">Chelonia mydas</name>
    <name type="common">Green sea-turtle</name>
    <name type="synonym">Chelonia agassizi</name>
    <dbReference type="NCBI Taxonomy" id="8469"/>
    <lineage>
        <taxon>Eukaryota</taxon>
        <taxon>Metazoa</taxon>
        <taxon>Chordata</taxon>
        <taxon>Craniata</taxon>
        <taxon>Vertebrata</taxon>
        <taxon>Euteleostomi</taxon>
        <taxon>Archelosauria</taxon>
        <taxon>Testudinata</taxon>
        <taxon>Testudines</taxon>
        <taxon>Cryptodira</taxon>
        <taxon>Durocryptodira</taxon>
        <taxon>Americhelydia</taxon>
        <taxon>Chelonioidea</taxon>
        <taxon>Cheloniidae</taxon>
        <taxon>Chelonia</taxon>
    </lineage>
</organism>
<evidence type="ECO:0000256" key="30">
    <source>
        <dbReference type="ARBA" id="ARBA00048679"/>
    </source>
</evidence>
<evidence type="ECO:0000256" key="23">
    <source>
        <dbReference type="ARBA" id="ARBA00022989"/>
    </source>
</evidence>
<feature type="region of interest" description="Disordered" evidence="35">
    <location>
        <begin position="813"/>
        <end position="853"/>
    </location>
</feature>
<evidence type="ECO:0000256" key="25">
    <source>
        <dbReference type="ARBA" id="ARBA00023180"/>
    </source>
</evidence>
<evidence type="ECO:0000256" key="22">
    <source>
        <dbReference type="ARBA" id="ARBA00022968"/>
    </source>
</evidence>
<evidence type="ECO:0000256" key="1">
    <source>
        <dbReference type="ARBA" id="ARBA00001936"/>
    </source>
</evidence>
<keyword evidence="21" id="KW-0460">Magnesium</keyword>
<keyword evidence="23" id="KW-1133">Transmembrane helix</keyword>
<feature type="region of interest" description="Disordered" evidence="35">
    <location>
        <begin position="872"/>
        <end position="894"/>
    </location>
</feature>
<feature type="compositionally biased region" description="Basic and acidic residues" evidence="35">
    <location>
        <begin position="453"/>
        <end position="474"/>
    </location>
</feature>
<dbReference type="PROSITE" id="PS00107">
    <property type="entry name" value="PROTEIN_KINASE_ATP"/>
    <property type="match status" value="1"/>
</dbReference>
<feature type="region of interest" description="Disordered" evidence="35">
    <location>
        <begin position="278"/>
        <end position="355"/>
    </location>
</feature>
<dbReference type="SUPFAM" id="SSF53448">
    <property type="entry name" value="Nucleotide-diphospho-sugar transferases"/>
    <property type="match status" value="1"/>
</dbReference>
<dbReference type="GO" id="GO:0005737">
    <property type="term" value="C:cytoplasm"/>
    <property type="evidence" value="ECO:0007669"/>
    <property type="project" value="UniProtKB-SubCell"/>
</dbReference>
<dbReference type="PROSITE" id="PS00108">
    <property type="entry name" value="PROTEIN_KINASE_ST"/>
    <property type="match status" value="1"/>
</dbReference>
<keyword evidence="25" id="KW-0325">Glycoprotein</keyword>
<keyword evidence="26" id="KW-0966">Cell projection</keyword>
<keyword evidence="18" id="KW-0498">Mitosis</keyword>
<dbReference type="EMBL" id="KB515807">
    <property type="protein sequence ID" value="EMP39758.1"/>
    <property type="molecule type" value="Genomic_DNA"/>
</dbReference>
<evidence type="ECO:0000256" key="3">
    <source>
        <dbReference type="ARBA" id="ARBA00004496"/>
    </source>
</evidence>
<feature type="region of interest" description="Disordered" evidence="35">
    <location>
        <begin position="581"/>
        <end position="648"/>
    </location>
</feature>
<feature type="compositionally biased region" description="Polar residues" evidence="35">
    <location>
        <begin position="296"/>
        <end position="306"/>
    </location>
</feature>
<comment type="similarity">
    <text evidence="6">Belongs to the protein kinase superfamily. NEK Ser/Thr protein kinase family. NIMA subfamily.</text>
</comment>
<evidence type="ECO:0000256" key="26">
    <source>
        <dbReference type="ARBA" id="ARBA00023273"/>
    </source>
</evidence>
<feature type="compositionally biased region" description="Basic and acidic residues" evidence="35">
    <location>
        <begin position="311"/>
        <end position="354"/>
    </location>
</feature>
<dbReference type="GO" id="GO:0016020">
    <property type="term" value="C:membrane"/>
    <property type="evidence" value="ECO:0007669"/>
    <property type="project" value="UniProtKB-SubCell"/>
</dbReference>
<keyword evidence="8" id="KW-0488">Methylation</keyword>
<keyword evidence="9" id="KW-0963">Cytoplasm</keyword>
<dbReference type="EC" id="2.7.11.1" evidence="7"/>
<dbReference type="GO" id="GO:0005524">
    <property type="term" value="F:ATP binding"/>
    <property type="evidence" value="ECO:0007669"/>
    <property type="project" value="UniProtKB-UniRule"/>
</dbReference>
<evidence type="ECO:0000256" key="13">
    <source>
        <dbReference type="ARBA" id="ARBA00022676"/>
    </source>
</evidence>
<evidence type="ECO:0000256" key="7">
    <source>
        <dbReference type="ARBA" id="ARBA00012513"/>
    </source>
</evidence>
<dbReference type="InterPro" id="IPR008271">
    <property type="entry name" value="Ser/Thr_kinase_AS"/>
</dbReference>
<dbReference type="GO" id="GO:0046872">
    <property type="term" value="F:metal ion binding"/>
    <property type="evidence" value="ECO:0007669"/>
    <property type="project" value="UniProtKB-KW"/>
</dbReference>
<dbReference type="PROSITE" id="PS50011">
    <property type="entry name" value="PROTEIN_KINASE_DOM"/>
    <property type="match status" value="1"/>
</dbReference>
<dbReference type="eggNOG" id="ENOG502QTN8">
    <property type="taxonomic scope" value="Eukaryota"/>
</dbReference>
<dbReference type="SMART" id="SM00220">
    <property type="entry name" value="S_TKc"/>
    <property type="match status" value="1"/>
</dbReference>
<keyword evidence="20 34" id="KW-0067">ATP-binding</keyword>
<dbReference type="FunFam" id="3.30.200.20:FF:000247">
    <property type="entry name" value="serine/threonine-protein kinase Nek4 isoform X1"/>
    <property type="match status" value="1"/>
</dbReference>
<evidence type="ECO:0000256" key="9">
    <source>
        <dbReference type="ARBA" id="ARBA00022490"/>
    </source>
</evidence>
<keyword evidence="24" id="KW-0472">Membrane</keyword>
<evidence type="ECO:0000256" key="14">
    <source>
        <dbReference type="ARBA" id="ARBA00022679"/>
    </source>
</evidence>
<keyword evidence="14" id="KW-0808">Transferase</keyword>
<dbReference type="GO" id="GO:0008194">
    <property type="term" value="F:UDP-glycosyltransferase activity"/>
    <property type="evidence" value="ECO:0007669"/>
    <property type="project" value="UniProtKB-ARBA"/>
</dbReference>
<evidence type="ECO:0000256" key="10">
    <source>
        <dbReference type="ARBA" id="ARBA00022527"/>
    </source>
</evidence>
<evidence type="ECO:0000256" key="20">
    <source>
        <dbReference type="ARBA" id="ARBA00022840"/>
    </source>
</evidence>
<evidence type="ECO:0000256" key="2">
    <source>
        <dbReference type="ARBA" id="ARBA00004138"/>
    </source>
</evidence>
<evidence type="ECO:0000256" key="18">
    <source>
        <dbReference type="ARBA" id="ARBA00022776"/>
    </source>
</evidence>
<comment type="catalytic activity">
    <reaction evidence="30">
        <text>L-seryl-[protein] + ATP = O-phospho-L-seryl-[protein] + ADP + H(+)</text>
        <dbReference type="Rhea" id="RHEA:17989"/>
        <dbReference type="Rhea" id="RHEA-COMP:9863"/>
        <dbReference type="Rhea" id="RHEA-COMP:11604"/>
        <dbReference type="ChEBI" id="CHEBI:15378"/>
        <dbReference type="ChEBI" id="CHEBI:29999"/>
        <dbReference type="ChEBI" id="CHEBI:30616"/>
        <dbReference type="ChEBI" id="CHEBI:83421"/>
        <dbReference type="ChEBI" id="CHEBI:456216"/>
        <dbReference type="EC" id="2.7.11.1"/>
    </reaction>
</comment>
<keyword evidence="17 34" id="KW-0547">Nucleotide-binding</keyword>
<dbReference type="GO" id="GO:0005929">
    <property type="term" value="C:cilium"/>
    <property type="evidence" value="ECO:0007669"/>
    <property type="project" value="UniProtKB-SubCell"/>
</dbReference>
<keyword evidence="11" id="KW-0597">Phosphoprotein</keyword>
<evidence type="ECO:0000256" key="16">
    <source>
        <dbReference type="ARBA" id="ARBA00022723"/>
    </source>
</evidence>
<evidence type="ECO:0000256" key="6">
    <source>
        <dbReference type="ARBA" id="ARBA00010886"/>
    </source>
</evidence>
<comment type="catalytic activity">
    <reaction evidence="29">
        <text>L-threonyl-[protein] + ATP = O-phospho-L-threonyl-[protein] + ADP + H(+)</text>
        <dbReference type="Rhea" id="RHEA:46608"/>
        <dbReference type="Rhea" id="RHEA-COMP:11060"/>
        <dbReference type="Rhea" id="RHEA-COMP:11605"/>
        <dbReference type="ChEBI" id="CHEBI:15378"/>
        <dbReference type="ChEBI" id="CHEBI:30013"/>
        <dbReference type="ChEBI" id="CHEBI:30616"/>
        <dbReference type="ChEBI" id="CHEBI:61977"/>
        <dbReference type="ChEBI" id="CHEBI:456216"/>
        <dbReference type="EC" id="2.7.11.1"/>
    </reaction>
</comment>
<dbReference type="FunFam" id="1.10.510.10:FF:000219">
    <property type="entry name" value="Putative serine/threonine-protein kinase Nek4"/>
    <property type="match status" value="1"/>
</dbReference>
<feature type="domain" description="Protein kinase" evidence="36">
    <location>
        <begin position="6"/>
        <end position="261"/>
    </location>
</feature>
<proteinExistence type="inferred from homology"/>
<evidence type="ECO:0000256" key="8">
    <source>
        <dbReference type="ARBA" id="ARBA00022481"/>
    </source>
</evidence>
<dbReference type="SUPFAM" id="SSF56112">
    <property type="entry name" value="Protein kinase-like (PK-like)"/>
    <property type="match status" value="1"/>
</dbReference>
<evidence type="ECO:0000256" key="21">
    <source>
        <dbReference type="ARBA" id="ARBA00022842"/>
    </source>
</evidence>
<dbReference type="PANTHER" id="PTHR44899">
    <property type="entry name" value="CAMK FAMILY PROTEIN KINASE"/>
    <property type="match status" value="1"/>
</dbReference>
<dbReference type="PANTHER" id="PTHR44899:SF7">
    <property type="entry name" value="NIMA-RELATED KINASE"/>
    <property type="match status" value="1"/>
</dbReference>
<evidence type="ECO:0000256" key="11">
    <source>
        <dbReference type="ARBA" id="ARBA00022553"/>
    </source>
</evidence>
<comment type="cofactor">
    <cofactor evidence="1">
        <name>Mn(2+)</name>
        <dbReference type="ChEBI" id="CHEBI:29035"/>
    </cofactor>
</comment>
<evidence type="ECO:0000256" key="19">
    <source>
        <dbReference type="ARBA" id="ARBA00022777"/>
    </source>
</evidence>
<evidence type="ECO:0000256" key="29">
    <source>
        <dbReference type="ARBA" id="ARBA00047899"/>
    </source>
</evidence>
<dbReference type="InterPro" id="IPR000719">
    <property type="entry name" value="Prot_kinase_dom"/>
</dbReference>
<dbReference type="GO" id="GO:0051301">
    <property type="term" value="P:cell division"/>
    <property type="evidence" value="ECO:0007669"/>
    <property type="project" value="UniProtKB-KW"/>
</dbReference>
<evidence type="ECO:0000313" key="37">
    <source>
        <dbReference type="EMBL" id="EMP39758.1"/>
    </source>
</evidence>
<dbReference type="Gene3D" id="1.10.510.10">
    <property type="entry name" value="Transferase(Phosphotransferase) domain 1"/>
    <property type="match status" value="1"/>
</dbReference>
<reference evidence="38" key="1">
    <citation type="journal article" date="2013" name="Nat. Genet.">
        <title>The draft genomes of soft-shell turtle and green sea turtle yield insights into the development and evolution of the turtle-specific body plan.</title>
        <authorList>
            <person name="Wang Z."/>
            <person name="Pascual-Anaya J."/>
            <person name="Zadissa A."/>
            <person name="Li W."/>
            <person name="Niimura Y."/>
            <person name="Huang Z."/>
            <person name="Li C."/>
            <person name="White S."/>
            <person name="Xiong Z."/>
            <person name="Fang D."/>
            <person name="Wang B."/>
            <person name="Ming Y."/>
            <person name="Chen Y."/>
            <person name="Zheng Y."/>
            <person name="Kuraku S."/>
            <person name="Pignatelli M."/>
            <person name="Herrero J."/>
            <person name="Beal K."/>
            <person name="Nozawa M."/>
            <person name="Li Q."/>
            <person name="Wang J."/>
            <person name="Zhang H."/>
            <person name="Yu L."/>
            <person name="Shigenobu S."/>
            <person name="Wang J."/>
            <person name="Liu J."/>
            <person name="Flicek P."/>
            <person name="Searle S."/>
            <person name="Wang J."/>
            <person name="Kuratani S."/>
            <person name="Yin Y."/>
            <person name="Aken B."/>
            <person name="Zhang G."/>
            <person name="Irie N."/>
        </authorList>
    </citation>
    <scope>NUCLEOTIDE SEQUENCE [LARGE SCALE GENOMIC DNA]</scope>
</reference>
<accession>M7C5K4</accession>
<feature type="compositionally biased region" description="Basic and acidic residues" evidence="35">
    <location>
        <begin position="632"/>
        <end position="642"/>
    </location>
</feature>
<dbReference type="InterPro" id="IPR051131">
    <property type="entry name" value="NEK_Ser/Thr_kinase_NIMA"/>
</dbReference>
<keyword evidence="27" id="KW-0131">Cell cycle</keyword>
<evidence type="ECO:0000256" key="35">
    <source>
        <dbReference type="SAM" id="MobiDB-lite"/>
    </source>
</evidence>
<evidence type="ECO:0000256" key="5">
    <source>
        <dbReference type="ARBA" id="ARBA00006351"/>
    </source>
</evidence>
<keyword evidence="10" id="KW-0723">Serine/threonine-protein kinase</keyword>
<evidence type="ECO:0000256" key="17">
    <source>
        <dbReference type="ARBA" id="ARBA00022741"/>
    </source>
</evidence>
<dbReference type="Pfam" id="PF00069">
    <property type="entry name" value="Pkinase"/>
    <property type="match status" value="1"/>
</dbReference>
<keyword evidence="22" id="KW-0735">Signal-anchor</keyword>